<dbReference type="CDD" id="cd00757">
    <property type="entry name" value="ThiF_MoeB_HesA_family"/>
    <property type="match status" value="1"/>
</dbReference>
<keyword evidence="2" id="KW-0547">Nucleotide-binding</keyword>
<name>A0A3N4ZMV4_9MICO</name>
<dbReference type="EMBL" id="RKRA01000001">
    <property type="protein sequence ID" value="RPF27098.1"/>
    <property type="molecule type" value="Genomic_DNA"/>
</dbReference>
<dbReference type="InterPro" id="IPR000594">
    <property type="entry name" value="ThiF_NAD_FAD-bd"/>
</dbReference>
<keyword evidence="6" id="KW-0548">Nucleotidyltransferase</keyword>
<dbReference type="InterPro" id="IPR036873">
    <property type="entry name" value="Rhodanese-like_dom_sf"/>
</dbReference>
<evidence type="ECO:0000256" key="4">
    <source>
        <dbReference type="SAM" id="MobiDB-lite"/>
    </source>
</evidence>
<dbReference type="OrthoDB" id="9804286at2"/>
<sequence length="435" mass="45240">MRLSPLVDPGPPLTREQVQRYSRHLLLGAIGDDGQRRLLAARVLVMGAGGLGSPALLYLAAAGVGHLGVVDDDVVDVSNLQRQVLHAAADVGRAKVDSAAEHLRELNPDVTVERHHVRLDATNAREIIAGYDLVLDGTDNFPTRYLVNDVCAELGVPLVWGSILRFDAQVSVFWSRPRAAAAASARTASGPATGETPAGPTLRDLFPAPPPPGSTPSCGEAGVLGAMCGQVGSVMAAEAVKLVTGSGETLLGRVLVLDVLTARWAELPLRPRPSGTAPRTRAEIGYDPNGSPEGSTGAAWCALPAGAARPATDDAADRPEITATALARRLAARERGDDDFVLLDVREAAERTVVAIPGAVGIPLGEVLADPEGALHRLDLAHPGGVSRELLVHCRSGVRSAQAARALTDAGARALNVRGGVLAWVADVDPTLPTY</sequence>
<dbReference type="Pfam" id="PF00899">
    <property type="entry name" value="ThiF"/>
    <property type="match status" value="1"/>
</dbReference>
<comment type="caution">
    <text evidence="6">The sequence shown here is derived from an EMBL/GenBank/DDBJ whole genome shotgun (WGS) entry which is preliminary data.</text>
</comment>
<keyword evidence="7" id="KW-1185">Reference proteome</keyword>
<evidence type="ECO:0000256" key="2">
    <source>
        <dbReference type="ARBA" id="ARBA00022741"/>
    </source>
</evidence>
<dbReference type="InterPro" id="IPR001763">
    <property type="entry name" value="Rhodanese-like_dom"/>
</dbReference>
<evidence type="ECO:0000256" key="1">
    <source>
        <dbReference type="ARBA" id="ARBA00022679"/>
    </source>
</evidence>
<feature type="domain" description="Rhodanese" evidence="5">
    <location>
        <begin position="336"/>
        <end position="433"/>
    </location>
</feature>
<dbReference type="Gene3D" id="3.40.250.10">
    <property type="entry name" value="Rhodanese-like domain"/>
    <property type="match status" value="1"/>
</dbReference>
<dbReference type="PROSITE" id="PS50206">
    <property type="entry name" value="RHODANESE_3"/>
    <property type="match status" value="1"/>
</dbReference>
<dbReference type="GO" id="GO:0008146">
    <property type="term" value="F:sulfotransferase activity"/>
    <property type="evidence" value="ECO:0007669"/>
    <property type="project" value="TreeGrafter"/>
</dbReference>
<dbReference type="PANTHER" id="PTHR10953">
    <property type="entry name" value="UBIQUITIN-ACTIVATING ENZYME E1"/>
    <property type="match status" value="1"/>
</dbReference>
<dbReference type="SUPFAM" id="SSF69572">
    <property type="entry name" value="Activating enzymes of the ubiquitin-like proteins"/>
    <property type="match status" value="1"/>
</dbReference>
<dbReference type="GO" id="GO:0016779">
    <property type="term" value="F:nucleotidyltransferase activity"/>
    <property type="evidence" value="ECO:0007669"/>
    <property type="project" value="UniProtKB-KW"/>
</dbReference>
<feature type="compositionally biased region" description="Low complexity" evidence="4">
    <location>
        <begin position="184"/>
        <end position="194"/>
    </location>
</feature>
<dbReference type="AlphaFoldDB" id="A0A3N4ZMV4"/>
<dbReference type="Proteomes" id="UP000280726">
    <property type="component" value="Unassembled WGS sequence"/>
</dbReference>
<proteinExistence type="predicted"/>
<organism evidence="6 7">
    <name type="scientific">Georgenia muralis</name>
    <dbReference type="NCBI Taxonomy" id="154117"/>
    <lineage>
        <taxon>Bacteria</taxon>
        <taxon>Bacillati</taxon>
        <taxon>Actinomycetota</taxon>
        <taxon>Actinomycetes</taxon>
        <taxon>Micrococcales</taxon>
        <taxon>Bogoriellaceae</taxon>
        <taxon>Georgenia</taxon>
    </lineage>
</organism>
<feature type="region of interest" description="Disordered" evidence="4">
    <location>
        <begin position="184"/>
        <end position="203"/>
    </location>
</feature>
<keyword evidence="3" id="KW-0067">ATP-binding</keyword>
<dbReference type="GO" id="GO:0005829">
    <property type="term" value="C:cytosol"/>
    <property type="evidence" value="ECO:0007669"/>
    <property type="project" value="TreeGrafter"/>
</dbReference>
<evidence type="ECO:0000313" key="6">
    <source>
        <dbReference type="EMBL" id="RPF27098.1"/>
    </source>
</evidence>
<gene>
    <name evidence="6" type="ORF">EDD32_1562</name>
</gene>
<accession>A0A3N4ZMV4</accession>
<evidence type="ECO:0000259" key="5">
    <source>
        <dbReference type="PROSITE" id="PS50206"/>
    </source>
</evidence>
<dbReference type="InterPro" id="IPR035985">
    <property type="entry name" value="Ubiquitin-activating_enz"/>
</dbReference>
<dbReference type="Pfam" id="PF00581">
    <property type="entry name" value="Rhodanese"/>
    <property type="match status" value="1"/>
</dbReference>
<reference evidence="6 7" key="1">
    <citation type="submission" date="2018-11" db="EMBL/GenBank/DDBJ databases">
        <title>Sequencing the genomes of 1000 actinobacteria strains.</title>
        <authorList>
            <person name="Klenk H.-P."/>
        </authorList>
    </citation>
    <scope>NUCLEOTIDE SEQUENCE [LARGE SCALE GENOMIC DNA]</scope>
    <source>
        <strain evidence="6 7">DSM 14418</strain>
    </source>
</reference>
<dbReference type="PANTHER" id="PTHR10953:SF102">
    <property type="entry name" value="ADENYLYLTRANSFERASE AND SULFURTRANSFERASE MOCS3"/>
    <property type="match status" value="1"/>
</dbReference>
<dbReference type="RefSeq" id="WP_123916392.1">
    <property type="nucleotide sequence ID" value="NZ_RKRA01000001.1"/>
</dbReference>
<keyword evidence="1 6" id="KW-0808">Transferase</keyword>
<dbReference type="SMART" id="SM00450">
    <property type="entry name" value="RHOD"/>
    <property type="match status" value="1"/>
</dbReference>
<evidence type="ECO:0000313" key="7">
    <source>
        <dbReference type="Proteomes" id="UP000280726"/>
    </source>
</evidence>
<dbReference type="CDD" id="cd00158">
    <property type="entry name" value="RHOD"/>
    <property type="match status" value="1"/>
</dbReference>
<dbReference type="GO" id="GO:0005524">
    <property type="term" value="F:ATP binding"/>
    <property type="evidence" value="ECO:0007669"/>
    <property type="project" value="UniProtKB-KW"/>
</dbReference>
<dbReference type="InterPro" id="IPR045886">
    <property type="entry name" value="ThiF/MoeB/HesA"/>
</dbReference>
<protein>
    <submittedName>
        <fullName evidence="6">Adenylyltransferase/sulfurtransferase</fullName>
    </submittedName>
</protein>
<dbReference type="GO" id="GO:0004792">
    <property type="term" value="F:thiosulfate-cyanide sulfurtransferase activity"/>
    <property type="evidence" value="ECO:0007669"/>
    <property type="project" value="TreeGrafter"/>
</dbReference>
<dbReference type="NCBIfam" id="NF004281">
    <property type="entry name" value="PRK05690.1"/>
    <property type="match status" value="1"/>
</dbReference>
<dbReference type="FunFam" id="3.40.50.720:FF:000033">
    <property type="entry name" value="Adenylyltransferase and sulfurtransferase MOCS3"/>
    <property type="match status" value="1"/>
</dbReference>
<evidence type="ECO:0000256" key="3">
    <source>
        <dbReference type="ARBA" id="ARBA00022840"/>
    </source>
</evidence>
<dbReference type="GO" id="GO:0008641">
    <property type="term" value="F:ubiquitin-like modifier activating enzyme activity"/>
    <property type="evidence" value="ECO:0007669"/>
    <property type="project" value="InterPro"/>
</dbReference>
<dbReference type="Gene3D" id="3.40.50.720">
    <property type="entry name" value="NAD(P)-binding Rossmann-like Domain"/>
    <property type="match status" value="1"/>
</dbReference>